<protein>
    <submittedName>
        <fullName evidence="1">Uncharacterized protein</fullName>
    </submittedName>
</protein>
<evidence type="ECO:0000313" key="1">
    <source>
        <dbReference type="EMBL" id="KAF2886136.1"/>
    </source>
</evidence>
<name>A0A8K0CJ91_IGNLU</name>
<evidence type="ECO:0000313" key="2">
    <source>
        <dbReference type="Proteomes" id="UP000801492"/>
    </source>
</evidence>
<proteinExistence type="predicted"/>
<comment type="caution">
    <text evidence="1">The sequence shown here is derived from an EMBL/GenBank/DDBJ whole genome shotgun (WGS) entry which is preliminary data.</text>
</comment>
<dbReference type="EMBL" id="VTPC01088583">
    <property type="protein sequence ID" value="KAF2886136.1"/>
    <property type="molecule type" value="Genomic_DNA"/>
</dbReference>
<dbReference type="Proteomes" id="UP000801492">
    <property type="component" value="Unassembled WGS sequence"/>
</dbReference>
<reference evidence="1" key="1">
    <citation type="submission" date="2019-08" db="EMBL/GenBank/DDBJ databases">
        <title>The genome of the North American firefly Photinus pyralis.</title>
        <authorList>
            <consortium name="Photinus pyralis genome working group"/>
            <person name="Fallon T.R."/>
            <person name="Sander Lower S.E."/>
            <person name="Weng J.-K."/>
        </authorList>
    </citation>
    <scope>NUCLEOTIDE SEQUENCE</scope>
    <source>
        <strain evidence="1">TRF0915ILg1</strain>
        <tissue evidence="1">Whole body</tissue>
    </source>
</reference>
<dbReference type="AlphaFoldDB" id="A0A8K0CJ91"/>
<keyword evidence="2" id="KW-1185">Reference proteome</keyword>
<gene>
    <name evidence="1" type="ORF">ILUMI_20037</name>
</gene>
<organism evidence="1 2">
    <name type="scientific">Ignelater luminosus</name>
    <name type="common">Cucubano</name>
    <name type="synonym">Pyrophorus luminosus</name>
    <dbReference type="NCBI Taxonomy" id="2038154"/>
    <lineage>
        <taxon>Eukaryota</taxon>
        <taxon>Metazoa</taxon>
        <taxon>Ecdysozoa</taxon>
        <taxon>Arthropoda</taxon>
        <taxon>Hexapoda</taxon>
        <taxon>Insecta</taxon>
        <taxon>Pterygota</taxon>
        <taxon>Neoptera</taxon>
        <taxon>Endopterygota</taxon>
        <taxon>Coleoptera</taxon>
        <taxon>Polyphaga</taxon>
        <taxon>Elateriformia</taxon>
        <taxon>Elateroidea</taxon>
        <taxon>Elateridae</taxon>
        <taxon>Agrypninae</taxon>
        <taxon>Pyrophorini</taxon>
        <taxon>Ignelater</taxon>
    </lineage>
</organism>
<sequence>MHIILQSLQVQNAIVADAKCAYRYYGFNEEVVVLLQHLEPSELDSDNSLSVLDFLMHLESDHKVSINNLGNLDLIARSSYRKLINSLPQRVVCNNESLKAKIQLLNAFPTLFDLSRHAFRMHLVKFYSVKYLGEFFQLVENLPLPKVLKISICKEPPMYSDVNTKCLV</sequence>
<accession>A0A8K0CJ91</accession>